<keyword evidence="2" id="KW-0805">Transcription regulation</keyword>
<dbReference type="InterPro" id="IPR013324">
    <property type="entry name" value="RNA_pol_sigma_r3/r4-like"/>
</dbReference>
<dbReference type="Gene3D" id="1.10.10.10">
    <property type="entry name" value="Winged helix-like DNA-binding domain superfamily/Winged helix DNA-binding domain"/>
    <property type="match status" value="1"/>
</dbReference>
<name>A0A7Y4MTK3_MYXXA</name>
<dbReference type="Pfam" id="PF04542">
    <property type="entry name" value="Sigma70_r2"/>
    <property type="match status" value="1"/>
</dbReference>
<feature type="domain" description="RNA polymerase sigma-70 region 2" evidence="6">
    <location>
        <begin position="45"/>
        <end position="118"/>
    </location>
</feature>
<keyword evidence="4" id="KW-0238">DNA-binding</keyword>
<gene>
    <name evidence="8" type="ORF">HNV28_25655</name>
</gene>
<dbReference type="InterPro" id="IPR039425">
    <property type="entry name" value="RNA_pol_sigma-70-like"/>
</dbReference>
<evidence type="ECO:0000256" key="1">
    <source>
        <dbReference type="ARBA" id="ARBA00010641"/>
    </source>
</evidence>
<organism evidence="8 9">
    <name type="scientific">Myxococcus xanthus</name>
    <dbReference type="NCBI Taxonomy" id="34"/>
    <lineage>
        <taxon>Bacteria</taxon>
        <taxon>Pseudomonadati</taxon>
        <taxon>Myxococcota</taxon>
        <taxon>Myxococcia</taxon>
        <taxon>Myxococcales</taxon>
        <taxon>Cystobacterineae</taxon>
        <taxon>Myxococcaceae</taxon>
        <taxon>Myxococcus</taxon>
    </lineage>
</organism>
<dbReference type="InterPro" id="IPR013249">
    <property type="entry name" value="RNA_pol_sigma70_r4_t2"/>
</dbReference>
<comment type="similarity">
    <text evidence="1">Belongs to the sigma-70 factor family. ECF subfamily.</text>
</comment>
<dbReference type="InterPro" id="IPR013325">
    <property type="entry name" value="RNA_pol_sigma_r2"/>
</dbReference>
<dbReference type="PANTHER" id="PTHR43133">
    <property type="entry name" value="RNA POLYMERASE ECF-TYPE SIGMA FACTO"/>
    <property type="match status" value="1"/>
</dbReference>
<dbReference type="Gene3D" id="1.10.1740.10">
    <property type="match status" value="1"/>
</dbReference>
<dbReference type="InterPro" id="IPR014284">
    <property type="entry name" value="RNA_pol_sigma-70_dom"/>
</dbReference>
<evidence type="ECO:0000313" key="9">
    <source>
        <dbReference type="Proteomes" id="UP000533080"/>
    </source>
</evidence>
<dbReference type="GO" id="GO:0006352">
    <property type="term" value="P:DNA-templated transcription initiation"/>
    <property type="evidence" value="ECO:0007669"/>
    <property type="project" value="InterPro"/>
</dbReference>
<dbReference type="RefSeq" id="WP_171443672.1">
    <property type="nucleotide sequence ID" value="NZ_JABFNS010000125.1"/>
</dbReference>
<comment type="caution">
    <text evidence="8">The sequence shown here is derived from an EMBL/GenBank/DDBJ whole genome shotgun (WGS) entry which is preliminary data.</text>
</comment>
<dbReference type="EMBL" id="JABFNT010000096">
    <property type="protein sequence ID" value="NOJ81675.1"/>
    <property type="molecule type" value="Genomic_DNA"/>
</dbReference>
<dbReference type="Proteomes" id="UP000533080">
    <property type="component" value="Unassembled WGS sequence"/>
</dbReference>
<keyword evidence="5" id="KW-0804">Transcription</keyword>
<evidence type="ECO:0000256" key="2">
    <source>
        <dbReference type="ARBA" id="ARBA00023015"/>
    </source>
</evidence>
<dbReference type="PANTHER" id="PTHR43133:SF8">
    <property type="entry name" value="RNA POLYMERASE SIGMA FACTOR HI_1459-RELATED"/>
    <property type="match status" value="1"/>
</dbReference>
<dbReference type="GO" id="GO:0016987">
    <property type="term" value="F:sigma factor activity"/>
    <property type="evidence" value="ECO:0007669"/>
    <property type="project" value="UniProtKB-KW"/>
</dbReference>
<dbReference type="NCBIfam" id="TIGR02937">
    <property type="entry name" value="sigma70-ECF"/>
    <property type="match status" value="1"/>
</dbReference>
<dbReference type="InterPro" id="IPR007627">
    <property type="entry name" value="RNA_pol_sigma70_r2"/>
</dbReference>
<evidence type="ECO:0000256" key="4">
    <source>
        <dbReference type="ARBA" id="ARBA00023125"/>
    </source>
</evidence>
<evidence type="ECO:0000313" key="8">
    <source>
        <dbReference type="EMBL" id="NOJ81675.1"/>
    </source>
</evidence>
<dbReference type="GO" id="GO:0003677">
    <property type="term" value="F:DNA binding"/>
    <property type="evidence" value="ECO:0007669"/>
    <property type="project" value="UniProtKB-KW"/>
</dbReference>
<dbReference type="AlphaFoldDB" id="A0A7Y4MTK3"/>
<evidence type="ECO:0000256" key="3">
    <source>
        <dbReference type="ARBA" id="ARBA00023082"/>
    </source>
</evidence>
<accession>A0A7Y4MTK3</accession>
<keyword evidence="3" id="KW-0731">Sigma factor</keyword>
<dbReference type="SUPFAM" id="SSF88946">
    <property type="entry name" value="Sigma2 domain of RNA polymerase sigma factors"/>
    <property type="match status" value="1"/>
</dbReference>
<dbReference type="SUPFAM" id="SSF88659">
    <property type="entry name" value="Sigma3 and sigma4 domains of RNA polymerase sigma factors"/>
    <property type="match status" value="1"/>
</dbReference>
<sequence length="213" mass="23975">MSIRETGGQVVSLPARMARAGLERAPDEALCRAFLEGEQAAFEVLVTRHRSLVFSLVRRYVTRPEDAADLVQSAFLRALEASRRVFARFTPSGPAPFRAWLVRIALNLAKNHARQGQRWRPVLVASGPDDVVEDPSESAQDRLERAERERQVRAEVLTLPRRQREVLTLRVDGGLAFKDIAETLGITENNAKVQFHHAMKRLKARVGAPEEKH</sequence>
<evidence type="ECO:0000259" key="6">
    <source>
        <dbReference type="Pfam" id="PF04542"/>
    </source>
</evidence>
<reference evidence="8 9" key="1">
    <citation type="submission" date="2020-05" db="EMBL/GenBank/DDBJ databases">
        <authorList>
            <person name="Whitworth D."/>
        </authorList>
    </citation>
    <scope>NUCLEOTIDE SEQUENCE [LARGE SCALE GENOMIC DNA]</scope>
    <source>
        <strain evidence="8 9">AM005</strain>
    </source>
</reference>
<evidence type="ECO:0000259" key="7">
    <source>
        <dbReference type="Pfam" id="PF08281"/>
    </source>
</evidence>
<dbReference type="Pfam" id="PF08281">
    <property type="entry name" value="Sigma70_r4_2"/>
    <property type="match status" value="1"/>
</dbReference>
<evidence type="ECO:0000256" key="5">
    <source>
        <dbReference type="ARBA" id="ARBA00023163"/>
    </source>
</evidence>
<feature type="domain" description="RNA polymerase sigma factor 70 region 4 type 2" evidence="7">
    <location>
        <begin position="151"/>
        <end position="202"/>
    </location>
</feature>
<dbReference type="InterPro" id="IPR036388">
    <property type="entry name" value="WH-like_DNA-bd_sf"/>
</dbReference>
<proteinExistence type="inferred from homology"/>
<protein>
    <submittedName>
        <fullName evidence="8">Sigma-70 family RNA polymerase sigma factor</fullName>
    </submittedName>
</protein>